<protein>
    <submittedName>
        <fullName evidence="2">Uncharacterized protein</fullName>
    </submittedName>
</protein>
<gene>
    <name evidence="2" type="primary">X975_18281</name>
    <name evidence="2" type="ORF">CDAR_281031</name>
</gene>
<name>A0AAV4VAD8_9ARAC</name>
<keyword evidence="1" id="KW-1133">Transmembrane helix</keyword>
<organism evidence="2 3">
    <name type="scientific">Caerostris darwini</name>
    <dbReference type="NCBI Taxonomy" id="1538125"/>
    <lineage>
        <taxon>Eukaryota</taxon>
        <taxon>Metazoa</taxon>
        <taxon>Ecdysozoa</taxon>
        <taxon>Arthropoda</taxon>
        <taxon>Chelicerata</taxon>
        <taxon>Arachnida</taxon>
        <taxon>Araneae</taxon>
        <taxon>Araneomorphae</taxon>
        <taxon>Entelegynae</taxon>
        <taxon>Araneoidea</taxon>
        <taxon>Araneidae</taxon>
        <taxon>Caerostris</taxon>
    </lineage>
</organism>
<feature type="transmembrane region" description="Helical" evidence="1">
    <location>
        <begin position="12"/>
        <end position="35"/>
    </location>
</feature>
<evidence type="ECO:0000313" key="3">
    <source>
        <dbReference type="Proteomes" id="UP001054837"/>
    </source>
</evidence>
<keyword evidence="1" id="KW-0812">Transmembrane</keyword>
<keyword evidence="3" id="KW-1185">Reference proteome</keyword>
<proteinExistence type="predicted"/>
<accession>A0AAV4VAD8</accession>
<reference evidence="2 3" key="1">
    <citation type="submission" date="2021-06" db="EMBL/GenBank/DDBJ databases">
        <title>Caerostris darwini draft genome.</title>
        <authorList>
            <person name="Kono N."/>
            <person name="Arakawa K."/>
        </authorList>
    </citation>
    <scope>NUCLEOTIDE SEQUENCE [LARGE SCALE GENOMIC DNA]</scope>
</reference>
<evidence type="ECO:0000256" key="1">
    <source>
        <dbReference type="SAM" id="Phobius"/>
    </source>
</evidence>
<keyword evidence="1" id="KW-0472">Membrane</keyword>
<sequence length="134" mass="14651">MISKSILKVGHISVFGTVAIMIGPVVFFVIGTVAYSVAEPEYTTPGGILVTNCHKGCTEVTVHESNCYPPCDSSKYERCVLEPKMAEPSCFPQNLTTSSLPEVKRPYVCRCYPCLYRSGNQVCVPSCPHPEEEA</sequence>
<comment type="caution">
    <text evidence="2">The sequence shown here is derived from an EMBL/GenBank/DDBJ whole genome shotgun (WGS) entry which is preliminary data.</text>
</comment>
<dbReference type="EMBL" id="BPLQ01012686">
    <property type="protein sequence ID" value="GIY67092.1"/>
    <property type="molecule type" value="Genomic_DNA"/>
</dbReference>
<evidence type="ECO:0000313" key="2">
    <source>
        <dbReference type="EMBL" id="GIY67092.1"/>
    </source>
</evidence>
<dbReference type="AlphaFoldDB" id="A0AAV4VAD8"/>
<dbReference type="Proteomes" id="UP001054837">
    <property type="component" value="Unassembled WGS sequence"/>
</dbReference>